<feature type="domain" description="HTH marR-type" evidence="1">
    <location>
        <begin position="1"/>
        <end position="156"/>
    </location>
</feature>
<dbReference type="InterPro" id="IPR000835">
    <property type="entry name" value="HTH_MarR-typ"/>
</dbReference>
<gene>
    <name evidence="2" type="ORF">NGTWS1702_04150</name>
</gene>
<dbReference type="SMART" id="SM00347">
    <property type="entry name" value="HTH_MARR"/>
    <property type="match status" value="1"/>
</dbReference>
<comment type="caution">
    <text evidence="2">The sequence shown here is derived from an EMBL/GenBank/DDBJ whole genome shotgun (WGS) entry which is preliminary data.</text>
</comment>
<dbReference type="PANTHER" id="PTHR33164:SF99">
    <property type="entry name" value="MARR FAMILY REGULATORY PROTEIN"/>
    <property type="match status" value="1"/>
</dbReference>
<dbReference type="PANTHER" id="PTHR33164">
    <property type="entry name" value="TRANSCRIPTIONAL REGULATOR, MARR FAMILY"/>
    <property type="match status" value="1"/>
</dbReference>
<evidence type="ECO:0000259" key="1">
    <source>
        <dbReference type="PROSITE" id="PS50995"/>
    </source>
</evidence>
<evidence type="ECO:0000313" key="3">
    <source>
        <dbReference type="Proteomes" id="UP001060504"/>
    </source>
</evidence>
<organism evidence="2 3">
    <name type="scientific">Mycolicibacterium cyprinidarum</name>
    <dbReference type="NCBI Taxonomy" id="2860311"/>
    <lineage>
        <taxon>Bacteria</taxon>
        <taxon>Bacillati</taxon>
        <taxon>Actinomycetota</taxon>
        <taxon>Actinomycetes</taxon>
        <taxon>Mycobacteriales</taxon>
        <taxon>Mycobacteriaceae</taxon>
        <taxon>Mycolicibacterium</taxon>
    </lineage>
</organism>
<dbReference type="InterPro" id="IPR039422">
    <property type="entry name" value="MarR/SlyA-like"/>
</dbReference>
<dbReference type="PROSITE" id="PS50995">
    <property type="entry name" value="HTH_MARR_2"/>
    <property type="match status" value="1"/>
</dbReference>
<proteinExistence type="predicted"/>
<dbReference type="Pfam" id="PF12802">
    <property type="entry name" value="MarR_2"/>
    <property type="match status" value="1"/>
</dbReference>
<reference evidence="2 3" key="1">
    <citation type="submission" date="2021-08" db="EMBL/GenBank/DDBJ databases">
        <title>Draft genome sequence of Mycolicibacterium sp. NGTWS1702 strain.</title>
        <authorList>
            <person name="Matsumoto M."/>
            <person name="Tang B.C.C."/>
            <person name="Machida Y."/>
            <person name="Matoyama H."/>
            <person name="Kishihara T."/>
            <person name="Sato S."/>
            <person name="Kondo I."/>
            <person name="Sano M."/>
            <person name="Kato G."/>
        </authorList>
    </citation>
    <scope>NUCLEOTIDE SEQUENCE [LARGE SCALE GENOMIC DNA]</scope>
    <source>
        <strain evidence="2 3">NGTWSNA01</strain>
    </source>
</reference>
<dbReference type="Gene3D" id="1.10.10.10">
    <property type="entry name" value="Winged helix-like DNA-binding domain superfamily/Winged helix DNA-binding domain"/>
    <property type="match status" value="1"/>
</dbReference>
<dbReference type="InterPro" id="IPR036388">
    <property type="entry name" value="WH-like_DNA-bd_sf"/>
</dbReference>
<evidence type="ECO:0000313" key="2">
    <source>
        <dbReference type="EMBL" id="GJF09620.1"/>
    </source>
</evidence>
<name>A0ABQ4VB58_9MYCO</name>
<accession>A0ABQ4VB58</accession>
<dbReference type="Proteomes" id="UP001060504">
    <property type="component" value="Unassembled WGS sequence"/>
</dbReference>
<dbReference type="EMBL" id="BPRH01000462">
    <property type="protein sequence ID" value="GJF09620.1"/>
    <property type="molecule type" value="Genomic_DNA"/>
</dbReference>
<dbReference type="SUPFAM" id="SSF46785">
    <property type="entry name" value="Winged helix' DNA-binding domain"/>
    <property type="match status" value="1"/>
</dbReference>
<protein>
    <submittedName>
        <fullName evidence="2">MarR family transcriptional regulator</fullName>
    </submittedName>
</protein>
<sequence length="170" mass="18300">MARIIGGRTASDTPGLDIAEQRAWHNFLDAALRMYATMNRSLVDEHHLTLNDVRLLDLLAGSPNGAARMGGLAEALMSLPSRVTRQMNRLEKQGLVDRRASPGDGRGVLASITVEGRVALRAAMKTYGAAVRTHFLDSLTRPQVAAVGENCRRITEGLKSGAPSTKIGRV</sequence>
<dbReference type="InterPro" id="IPR036390">
    <property type="entry name" value="WH_DNA-bd_sf"/>
</dbReference>
<keyword evidence="3" id="KW-1185">Reference proteome</keyword>